<comment type="caution">
    <text evidence="1">The sequence shown here is derived from an EMBL/GenBank/DDBJ whole genome shotgun (WGS) entry which is preliminary data.</text>
</comment>
<dbReference type="EMBL" id="BQNB010020679">
    <property type="protein sequence ID" value="GJT98480.1"/>
    <property type="molecule type" value="Genomic_DNA"/>
</dbReference>
<keyword evidence="2" id="KW-1185">Reference proteome</keyword>
<sequence>MKSSLRVRPQMMRDVCAVKTVSSVKPNVTQAVRSQTDKSGQTSQKQGIGFKKGNLEICLQDHLFLLVLDSDCGVALPYDWHN</sequence>
<proteinExistence type="predicted"/>
<reference evidence="1" key="1">
    <citation type="journal article" date="2022" name="Int. J. Mol. Sci.">
        <title>Draft Genome of Tanacetum Coccineum: Genomic Comparison of Closely Related Tanacetum-Family Plants.</title>
        <authorList>
            <person name="Yamashiro T."/>
            <person name="Shiraishi A."/>
            <person name="Nakayama K."/>
            <person name="Satake H."/>
        </authorList>
    </citation>
    <scope>NUCLEOTIDE SEQUENCE</scope>
</reference>
<reference evidence="1" key="2">
    <citation type="submission" date="2022-01" db="EMBL/GenBank/DDBJ databases">
        <authorList>
            <person name="Yamashiro T."/>
            <person name="Shiraishi A."/>
            <person name="Satake H."/>
            <person name="Nakayama K."/>
        </authorList>
    </citation>
    <scope>NUCLEOTIDE SEQUENCE</scope>
</reference>
<name>A0ABQ5IEA8_9ASTR</name>
<evidence type="ECO:0000313" key="2">
    <source>
        <dbReference type="Proteomes" id="UP001151760"/>
    </source>
</evidence>
<dbReference type="Proteomes" id="UP001151760">
    <property type="component" value="Unassembled WGS sequence"/>
</dbReference>
<gene>
    <name evidence="1" type="ORF">Tco_1093998</name>
</gene>
<accession>A0ABQ5IEA8</accession>
<organism evidence="1 2">
    <name type="scientific">Tanacetum coccineum</name>
    <dbReference type="NCBI Taxonomy" id="301880"/>
    <lineage>
        <taxon>Eukaryota</taxon>
        <taxon>Viridiplantae</taxon>
        <taxon>Streptophyta</taxon>
        <taxon>Embryophyta</taxon>
        <taxon>Tracheophyta</taxon>
        <taxon>Spermatophyta</taxon>
        <taxon>Magnoliopsida</taxon>
        <taxon>eudicotyledons</taxon>
        <taxon>Gunneridae</taxon>
        <taxon>Pentapetalae</taxon>
        <taxon>asterids</taxon>
        <taxon>campanulids</taxon>
        <taxon>Asterales</taxon>
        <taxon>Asteraceae</taxon>
        <taxon>Asteroideae</taxon>
        <taxon>Anthemideae</taxon>
        <taxon>Anthemidinae</taxon>
        <taxon>Tanacetum</taxon>
    </lineage>
</organism>
<evidence type="ECO:0000313" key="1">
    <source>
        <dbReference type="EMBL" id="GJT98480.1"/>
    </source>
</evidence>
<protein>
    <submittedName>
        <fullName evidence="1">Uncharacterized protein</fullName>
    </submittedName>
</protein>